<dbReference type="EMBL" id="VSWD01000011">
    <property type="protein sequence ID" value="KAK3087645.1"/>
    <property type="molecule type" value="Genomic_DNA"/>
</dbReference>
<name>A0AA89BUA2_PINIB</name>
<evidence type="ECO:0000256" key="1">
    <source>
        <dbReference type="ARBA" id="ARBA00001013"/>
    </source>
</evidence>
<proteinExistence type="inferred from homology"/>
<dbReference type="Gene3D" id="2.60.40.1180">
    <property type="entry name" value="Golgi alpha-mannosidase II"/>
    <property type="match status" value="1"/>
</dbReference>
<feature type="chain" id="PRO_5041721571" description="Glucosylceramidase" evidence="7">
    <location>
        <begin position="17"/>
        <end position="467"/>
    </location>
</feature>
<feature type="signal peptide" evidence="7">
    <location>
        <begin position="1"/>
        <end position="16"/>
    </location>
</feature>
<evidence type="ECO:0000259" key="9">
    <source>
        <dbReference type="Pfam" id="PF17189"/>
    </source>
</evidence>
<dbReference type="InterPro" id="IPR033452">
    <property type="entry name" value="GH30_C"/>
</dbReference>
<evidence type="ECO:0000256" key="7">
    <source>
        <dbReference type="SAM" id="SignalP"/>
    </source>
</evidence>
<organism evidence="10 11">
    <name type="scientific">Pinctada imbricata</name>
    <name type="common">Atlantic pearl-oyster</name>
    <name type="synonym">Pinctada martensii</name>
    <dbReference type="NCBI Taxonomy" id="66713"/>
    <lineage>
        <taxon>Eukaryota</taxon>
        <taxon>Metazoa</taxon>
        <taxon>Spiralia</taxon>
        <taxon>Lophotrochozoa</taxon>
        <taxon>Mollusca</taxon>
        <taxon>Bivalvia</taxon>
        <taxon>Autobranchia</taxon>
        <taxon>Pteriomorphia</taxon>
        <taxon>Pterioida</taxon>
        <taxon>Pterioidea</taxon>
        <taxon>Pteriidae</taxon>
        <taxon>Pinctada</taxon>
    </lineage>
</organism>
<feature type="domain" description="Glycosyl hydrolase family 30 TIM-barrel" evidence="8">
    <location>
        <begin position="65"/>
        <end position="398"/>
    </location>
</feature>
<dbReference type="GO" id="GO:0004348">
    <property type="term" value="F:glucosylceramidase activity"/>
    <property type="evidence" value="ECO:0007669"/>
    <property type="project" value="UniProtKB-EC"/>
</dbReference>
<dbReference type="GO" id="GO:0006680">
    <property type="term" value="P:glucosylceramide catabolic process"/>
    <property type="evidence" value="ECO:0007669"/>
    <property type="project" value="TreeGrafter"/>
</dbReference>
<dbReference type="EC" id="3.2.1.45" evidence="3 6"/>
<dbReference type="InterPro" id="IPR001139">
    <property type="entry name" value="Glyco_hydro_30"/>
</dbReference>
<keyword evidence="6" id="KW-0443">Lipid metabolism</keyword>
<dbReference type="GO" id="GO:0016020">
    <property type="term" value="C:membrane"/>
    <property type="evidence" value="ECO:0007669"/>
    <property type="project" value="GOC"/>
</dbReference>
<keyword evidence="5 6" id="KW-0378">Hydrolase</keyword>
<feature type="domain" description="Glycosyl hydrolase family 30 beta sandwich" evidence="9">
    <location>
        <begin position="402"/>
        <end position="463"/>
    </location>
</feature>
<evidence type="ECO:0000256" key="5">
    <source>
        <dbReference type="ARBA" id="ARBA00022801"/>
    </source>
</evidence>
<keyword evidence="6" id="KW-0746">Sphingolipid metabolism</keyword>
<dbReference type="PANTHER" id="PTHR11069:SF23">
    <property type="entry name" value="LYSOSOMAL ACID GLUCOSYLCERAMIDASE"/>
    <property type="match status" value="1"/>
</dbReference>
<sequence length="467" mass="52503">MKRILAIYICFGVCSSFLFNNGPLEVYVTCGDGSKKLSPEPSLNSGSGSGTRINVDRSKRYQTMDGFGAALTNSAAYVIYHSPRRHEIMRSLFGWNGIGISYVRLTMGGSDFQAVNAYTYDDLPDNNQNDFGMNRFSIDKDKAFVIPILKEALTLNPKLKVMATPWSAPAWMKNNKNLFGGDFNSGSQYQEAYASYFVKFIQAYASEGIKIEAITVQNEPLHKSDSYPTMGMSWQLERDFIKYHLGPKFRSNGINTKILIFDHNWDLKDYPEHIMSDSSAAQYIDGSAWHCYGGRHDTPESFHNKFPSKNIYFTECSGGDWDTNYYDGIVWNFRILMIGQPRSWAKSVLLFNLALDDNHGPRQGVSGCKDCRGVLTVHGDGSFTKNFEYMYIGHMSKVVQPGAVRVDSSWLGWDSLQSVAFENPDRSVAAVVLNPTASDQQIHVDIDGTSYPYNLKAHCVASFLKRH</sequence>
<keyword evidence="6" id="KW-0326">Glycosidase</keyword>
<evidence type="ECO:0000256" key="6">
    <source>
        <dbReference type="RuleBase" id="RU361188"/>
    </source>
</evidence>
<dbReference type="Gene3D" id="3.20.20.80">
    <property type="entry name" value="Glycosidases"/>
    <property type="match status" value="1"/>
</dbReference>
<dbReference type="PANTHER" id="PTHR11069">
    <property type="entry name" value="GLUCOSYLCERAMIDASE"/>
    <property type="match status" value="1"/>
</dbReference>
<comment type="caution">
    <text evidence="10">The sequence shown here is derived from an EMBL/GenBank/DDBJ whole genome shotgun (WGS) entry which is preliminary data.</text>
</comment>
<dbReference type="Pfam" id="PF02055">
    <property type="entry name" value="Glyco_hydro_30"/>
    <property type="match status" value="1"/>
</dbReference>
<accession>A0AA89BUA2</accession>
<comment type="catalytic activity">
    <reaction evidence="1">
        <text>a beta-D-glucosyl-(1&lt;-&gt;1')-N-acylsphing-4-enine + H2O = an N-acylsphing-4-enine + D-glucose</text>
        <dbReference type="Rhea" id="RHEA:13269"/>
        <dbReference type="ChEBI" id="CHEBI:4167"/>
        <dbReference type="ChEBI" id="CHEBI:15377"/>
        <dbReference type="ChEBI" id="CHEBI:22801"/>
        <dbReference type="ChEBI" id="CHEBI:52639"/>
        <dbReference type="EC" id="3.2.1.45"/>
    </reaction>
    <physiologicalReaction direction="left-to-right" evidence="1">
        <dbReference type="Rhea" id="RHEA:13270"/>
    </physiologicalReaction>
</comment>
<dbReference type="SUPFAM" id="SSF51445">
    <property type="entry name" value="(Trans)glycosidases"/>
    <property type="match status" value="1"/>
</dbReference>
<dbReference type="PRINTS" id="PR00843">
    <property type="entry name" value="GLHYDRLASE30"/>
</dbReference>
<gene>
    <name evidence="10" type="ORF">FSP39_008702</name>
</gene>
<protein>
    <recommendedName>
        <fullName evidence="3 6">Glucosylceramidase</fullName>
        <ecNumber evidence="3 6">3.2.1.45</ecNumber>
    </recommendedName>
</protein>
<dbReference type="Proteomes" id="UP001186944">
    <property type="component" value="Unassembled WGS sequence"/>
</dbReference>
<comment type="similarity">
    <text evidence="2 6">Belongs to the glycosyl hydrolase 30 family.</text>
</comment>
<evidence type="ECO:0000256" key="2">
    <source>
        <dbReference type="ARBA" id="ARBA00005382"/>
    </source>
</evidence>
<dbReference type="Pfam" id="PF17189">
    <property type="entry name" value="Glyco_hydro_30C"/>
    <property type="match status" value="1"/>
</dbReference>
<evidence type="ECO:0000313" key="11">
    <source>
        <dbReference type="Proteomes" id="UP001186944"/>
    </source>
</evidence>
<reference evidence="10" key="1">
    <citation type="submission" date="2019-08" db="EMBL/GenBank/DDBJ databases">
        <title>The improved chromosome-level genome for the pearl oyster Pinctada fucata martensii using PacBio sequencing and Hi-C.</title>
        <authorList>
            <person name="Zheng Z."/>
        </authorList>
    </citation>
    <scope>NUCLEOTIDE SEQUENCE</scope>
    <source>
        <strain evidence="10">ZZ-2019</strain>
        <tissue evidence="10">Adductor muscle</tissue>
    </source>
</reference>
<dbReference type="InterPro" id="IPR013780">
    <property type="entry name" value="Glyco_hydro_b"/>
</dbReference>
<evidence type="ECO:0000256" key="4">
    <source>
        <dbReference type="ARBA" id="ARBA00022729"/>
    </source>
</evidence>
<evidence type="ECO:0000313" key="10">
    <source>
        <dbReference type="EMBL" id="KAK3087645.1"/>
    </source>
</evidence>
<dbReference type="InterPro" id="IPR033453">
    <property type="entry name" value="Glyco_hydro_30_TIM-barrel"/>
</dbReference>
<dbReference type="AlphaFoldDB" id="A0AA89BUA2"/>
<evidence type="ECO:0000259" key="8">
    <source>
        <dbReference type="Pfam" id="PF02055"/>
    </source>
</evidence>
<dbReference type="InterPro" id="IPR017853">
    <property type="entry name" value="GH"/>
</dbReference>
<keyword evidence="11" id="KW-1185">Reference proteome</keyword>
<keyword evidence="4 7" id="KW-0732">Signal</keyword>
<evidence type="ECO:0000256" key="3">
    <source>
        <dbReference type="ARBA" id="ARBA00012658"/>
    </source>
</evidence>